<protein>
    <recommendedName>
        <fullName evidence="3">acid phosphatase</fullName>
        <ecNumber evidence="3">3.1.3.2</ecNumber>
    </recommendedName>
</protein>
<evidence type="ECO:0000256" key="7">
    <source>
        <dbReference type="ARBA" id="ARBA00023180"/>
    </source>
</evidence>
<dbReference type="EC" id="3.1.3.2" evidence="3"/>
<evidence type="ECO:0000256" key="1">
    <source>
        <dbReference type="ARBA" id="ARBA00000032"/>
    </source>
</evidence>
<keyword evidence="7" id="KW-0325">Glycoprotein</keyword>
<dbReference type="PANTHER" id="PTHR11567">
    <property type="entry name" value="ACID PHOSPHATASE-RELATED"/>
    <property type="match status" value="1"/>
</dbReference>
<dbReference type="InterPro" id="IPR029033">
    <property type="entry name" value="His_PPase_superfam"/>
</dbReference>
<dbReference type="AlphaFoldDB" id="A0A7R9EC33"/>
<keyword evidence="6" id="KW-1015">Disulfide bond</keyword>
<evidence type="ECO:0000313" key="9">
    <source>
        <dbReference type="EMBL" id="CAD7430230.1"/>
    </source>
</evidence>
<dbReference type="PANTHER" id="PTHR11567:SF211">
    <property type="entry name" value="PROSTATIC ACID PHOSPHATASE"/>
    <property type="match status" value="1"/>
</dbReference>
<sequence length="514" mass="57822">MIPVLSCSTALLLICQYPCQSPWYAPFHQRPCGFLVAFQNRTRDYRSSAWCTFPAQRWTLPILPADTGDDLGTIIFSSVCGKYFTLSTVLVVALLLYTGHVRSLSVDTDDDLDTISFSRACGKYFTLSTVLVVALLLSTGPVRSLSVDTGDDLGTIIFSSVIFRHGDRTILGSYRNDPYNNQTKYWPRGYEQLTEIGEDQHFKQGSFFRKRYNHILPETYNVNDLYVRSSNIDRTLASAQAHLAGLYPPTEQILAQPNIKFQVIPIHTTDLLNDKLLKPTYSCAKYKTLLTYLKASDEYQCVMNTTATVQREVAELAGDSTFSSMIYDILFVEELYGLPLPKWTEPYYPQPLENLLLFEMFITSSATKELQRLSAGPILKEIITNTKAKVKGTLNPDRKLYIYSAHDSNIVDLLQGLKVFNGILVPYASAVLIELRSKADEYFITVSYKNSTETDPYLLQLPGCDALCPLDSFVELTKPLIPEDHTTECAEEVVAGQEYHFEIPAAGKIAPRLL</sequence>
<evidence type="ECO:0000256" key="6">
    <source>
        <dbReference type="ARBA" id="ARBA00023157"/>
    </source>
</evidence>
<dbReference type="InterPro" id="IPR000560">
    <property type="entry name" value="His_Pase_clade-2"/>
</dbReference>
<dbReference type="SUPFAM" id="SSF53254">
    <property type="entry name" value="Phosphoglycerate mutase-like"/>
    <property type="match status" value="1"/>
</dbReference>
<keyword evidence="4 8" id="KW-0732">Signal</keyword>
<keyword evidence="5" id="KW-0378">Hydrolase</keyword>
<evidence type="ECO:0000256" key="5">
    <source>
        <dbReference type="ARBA" id="ARBA00022801"/>
    </source>
</evidence>
<evidence type="ECO:0000256" key="4">
    <source>
        <dbReference type="ARBA" id="ARBA00022729"/>
    </source>
</evidence>
<feature type="chain" id="PRO_5031554981" description="acid phosphatase" evidence="8">
    <location>
        <begin position="22"/>
        <end position="514"/>
    </location>
</feature>
<evidence type="ECO:0000256" key="2">
    <source>
        <dbReference type="ARBA" id="ARBA00005375"/>
    </source>
</evidence>
<dbReference type="CDD" id="cd07061">
    <property type="entry name" value="HP_HAP_like"/>
    <property type="match status" value="1"/>
</dbReference>
<accession>A0A7R9EC33</accession>
<comment type="similarity">
    <text evidence="2">Belongs to the histidine acid phosphatase family.</text>
</comment>
<dbReference type="Gene3D" id="3.40.50.1240">
    <property type="entry name" value="Phosphoglycerate mutase-like"/>
    <property type="match status" value="1"/>
</dbReference>
<evidence type="ECO:0000256" key="8">
    <source>
        <dbReference type="SAM" id="SignalP"/>
    </source>
</evidence>
<dbReference type="Pfam" id="PF00328">
    <property type="entry name" value="His_Phos_2"/>
    <property type="match status" value="1"/>
</dbReference>
<dbReference type="InterPro" id="IPR050645">
    <property type="entry name" value="Histidine_acid_phosphatase"/>
</dbReference>
<reference evidence="9" key="1">
    <citation type="submission" date="2020-11" db="EMBL/GenBank/DDBJ databases">
        <authorList>
            <person name="Tran Van P."/>
        </authorList>
    </citation>
    <scope>NUCLEOTIDE SEQUENCE</scope>
</reference>
<gene>
    <name evidence="9" type="ORF">TMSB3V08_LOCUS6992</name>
</gene>
<proteinExistence type="inferred from homology"/>
<comment type="catalytic activity">
    <reaction evidence="1">
        <text>a phosphate monoester + H2O = an alcohol + phosphate</text>
        <dbReference type="Rhea" id="RHEA:15017"/>
        <dbReference type="ChEBI" id="CHEBI:15377"/>
        <dbReference type="ChEBI" id="CHEBI:30879"/>
        <dbReference type="ChEBI" id="CHEBI:43474"/>
        <dbReference type="ChEBI" id="CHEBI:67140"/>
        <dbReference type="EC" id="3.1.3.2"/>
    </reaction>
</comment>
<dbReference type="EMBL" id="OB794413">
    <property type="protein sequence ID" value="CAD7430230.1"/>
    <property type="molecule type" value="Genomic_DNA"/>
</dbReference>
<evidence type="ECO:0000256" key="3">
    <source>
        <dbReference type="ARBA" id="ARBA00012646"/>
    </source>
</evidence>
<feature type="signal peptide" evidence="8">
    <location>
        <begin position="1"/>
        <end position="21"/>
    </location>
</feature>
<organism evidence="9">
    <name type="scientific">Timema monikensis</name>
    <dbReference type="NCBI Taxonomy" id="170555"/>
    <lineage>
        <taxon>Eukaryota</taxon>
        <taxon>Metazoa</taxon>
        <taxon>Ecdysozoa</taxon>
        <taxon>Arthropoda</taxon>
        <taxon>Hexapoda</taxon>
        <taxon>Insecta</taxon>
        <taxon>Pterygota</taxon>
        <taxon>Neoptera</taxon>
        <taxon>Polyneoptera</taxon>
        <taxon>Phasmatodea</taxon>
        <taxon>Timematodea</taxon>
        <taxon>Timematoidea</taxon>
        <taxon>Timematidae</taxon>
        <taxon>Timema</taxon>
    </lineage>
</organism>
<name>A0A7R9EC33_9NEOP</name>
<dbReference type="GO" id="GO:0003993">
    <property type="term" value="F:acid phosphatase activity"/>
    <property type="evidence" value="ECO:0007669"/>
    <property type="project" value="UniProtKB-EC"/>
</dbReference>